<organism evidence="3 4">
    <name type="scientific">Algoriphagus ornithinivorans</name>
    <dbReference type="NCBI Taxonomy" id="226506"/>
    <lineage>
        <taxon>Bacteria</taxon>
        <taxon>Pseudomonadati</taxon>
        <taxon>Bacteroidota</taxon>
        <taxon>Cytophagia</taxon>
        <taxon>Cytophagales</taxon>
        <taxon>Cyclobacteriaceae</taxon>
        <taxon>Algoriphagus</taxon>
    </lineage>
</organism>
<dbReference type="Proteomes" id="UP000199564">
    <property type="component" value="Unassembled WGS sequence"/>
</dbReference>
<dbReference type="SMART" id="SM00089">
    <property type="entry name" value="PKD"/>
    <property type="match status" value="1"/>
</dbReference>
<evidence type="ECO:0000313" key="4">
    <source>
        <dbReference type="Proteomes" id="UP000199564"/>
    </source>
</evidence>
<dbReference type="GO" id="GO:0005975">
    <property type="term" value="P:carbohydrate metabolic process"/>
    <property type="evidence" value="ECO:0007669"/>
    <property type="project" value="UniProtKB-ARBA"/>
</dbReference>
<dbReference type="InterPro" id="IPR025667">
    <property type="entry name" value="SprB_repeat"/>
</dbReference>
<feature type="domain" description="PKD" evidence="2">
    <location>
        <begin position="2741"/>
        <end position="2803"/>
    </location>
</feature>
<sequence>MLRRDHIKVSNWLWTLSFLSNKCLYVRFLYVFVILFLALNIVSEAQVVIPRDGFPYCEPFTNSTFRQNTVLGGAPIDPVLTAATGENPEGQGFLRLTNNNTDQRGYVYVDLPFSSAYGLKFSFEYFMYGGSGADGISVFLFDGNISAADFQIGGWGGSLGYAPINATDIIPAPVNLPGLKGGYLGLGLDAFKNWGNNMEGRLGSFDNPNAAPINLSFIPPNKEYFQSIAVRGPESDNYRFIAGKRVLHGPDNEPSPAVVLPPSAYLYPNVADISRRFSLASPVKVVDCNLDGYRKVFVNLAPTGTGTYLLSVDLLVTENGFRRIEPIITNVPYNFPAPDNLKIGFAASTGGQTNFHEIRNVTVEVSDYLAIPIPEIIDQRAEICKDEENLFEFDVTLTSENSFVRCVQLFETDPGTPDNSPPTGGDPDVNNCGASDVCIEKCNPANNSVTIPGKGTFTVVLDENVDLENDQDRIKAAINFVPEPGFVGEAQIYYQVIDNYGLTSFGKTVTVISNPFPEEIDRGDLEYPTCDGQSNGRIFDVTVGNLVPGFDYQWLWQPSTGPEVSLGKSGANVSFDPSTGVGVFDITGINIGTYTLQVWNPSDGGGCYLDVPIVVDQELGTPIELTSENEVICEFQPVSFTPFIDGVYNPSNIQADFRWYQNANRTGPLLDNTTVTIGGAPVQVSVVQGVLTLTGLPANGASTQQYEFFVEVAPQDNPSTPNFCPFIGDIATSATVIVHPAIQLTQSSVPDWCREGIGSIAITATGGNGPRTFTLFDESGTSTLGQNSDGQFAGLLPGTYQVEVTSQSPSCFETIEVIVQGPDTDLTLNEISRSPATCELNNGEFTFQINGGNTPYNISDISISGGPFGSLDFDNATSEYRVDGLAPNTPYTIEFRDARSCLVTLSFSLDDITKPVFSVNTPPSICESDNSYFLDVTFDFFEVQATATPIFNWYTQETGGSLIPNGTGPGGMDYFYETQTGDLTISNLSGGVYTLYLEMSGPESCNLPRIPVNFEIFDLPEPEITSLQNISCFGGNDGAVTIGVLNGNIADFEFQIDGLTNFQNDPFFTGLTAGSYTATVRNKTTGCVSSIPFTLDQAPVLNVALSSLENTFCGEDNGIATIFIEGGTPAYTLTLDGNSISGFDLSSSGITIQLTDLASGNHQIVVTDSEGCQVTQDFVIQADPFAEFSATGSIICESDPASGNPNTAVLSPVIIESASASPVFTWFYLDQNGNEVQVNSGDAVFGGSSSIDSNGNLSLTGVPASSNPYTFLLEVTGDKVCSGPKISVELIVNPLPNPEFSSTMPSCFNGTDGEIFVSAGESNDYAYQLLNSGESNTTGTFTNLSAGTYSIQVTNTQTNCLDVLEVILDQPEELIFSQITGFNASCNLDNGSIELEISGGTAPYKLFLDGAEITGGDLTNPGATAILTDLAPKSYIVLIEDSKGCSKEETIIIDADEIPEFGVIDSEICEIDPTTRNPNSAVLIPEIINLAGSSPVFAWFYLNDTGDTTEISNGQELFGAQVSISSNGEISLTGLSSNDSPYQLLLQVSGDGVCQGPMIPGSIIVNPLPQKDFDVSPLSCFESNDGRISLIGDPAGYTYTINTGESNQTGNFSNLAAGIYEVRVEDSNGCFELYELEIVQPEPLAVNFISSTDPSCGDSNGEFSFAVQGGTPDYSIEINGQNISTYSFTQNGQEYTLTNLAPGDYSIEVVDQNNCSLTEVDFVTLVNNDGVQINSTPISEEICVGQIVSLTPDLEIPAGVQPQLTWYKTPDTSQPINSSPNPDANGLVFQINSNGELSIQNLPAGDYIYYLRVSGPGICAFFEMAEVKVYPPVTADIDVENVVCFGANDGSISVLPSGGNGVYEVSFNGGAFGSDLNFQNLSPGTYSIEVRNDLGCTYSETVELLGPDEPIQINSPSIVRASCDLDNGSISGLEISSGWGSFQIEWRAGSINGQILQGTESGISDLAPGTYYLIVQDAEGCEEIFEFIIERSSDPVYQLVPPINSCVGNDVSIRPIHLAPDPSLPPASATEVRWYKQPNQNGLIENGQDPLNPNVSYTINDSDWLNPELIISGLPAGDYSYYFFVVCTGQEIKVDLSIYETPSVELEVSPVTCFGDTNGKVTVTSGDLPDYTYSLDGGSIMDKNQLESLNLVAGDYQLEIFTPANCSQLIDFTVEGPSSALTASPLTGLDPGCGAANGKLFVTVTGGWAPYQIDLIKNGSQNQSISSQDGKVEINGLTIGDYSIRITDSEGCQVDTNLLTLVDGPTQILVDDVEICSDQNATLIPELDPNGTSANFTWYFDSNLSQPITSSPNPAPNGLTYQYNSSNGILNVSGFADANASLTYYVTVSGGDVCEGFVGSGTIQVSEIPNATYTVIDEVCFGDGGRITVNPSGSTGPYTFSLNGGDFVDDNIFEVAAGTYSIEVMSATGCSVILSDILVNGPQAAISVDNPEIDSPTCGLDNGIVRFELSGGFTPYTVYYQKSGDPENNLLVASEGIVSISGLGLGDYQIRIVDGSGCEFSLPQSIEVTEIPTEITVEDQRICEGQQAILSPRVPQNILDEEFTWFFDSNGTQPISNGSSGGVTYSISSTGELRIDGLRERSTPYTYYVNVSGTGICGIEPKPVQVFVSRIPDLRVSNPSVVCDPQGTVDLTQYIEGFNPAIYDYDILSPSGAAMQISDIDNVNQSGDYRVRSSTKGSGCWNEPQRIRVIIADELVVADFDFEVELFNGQLVSQDSLQIFENILFNNLSKGKVIIWNWDFGDGNFSSEINPTHFYEEAGTYLIRLTVIDEFGCSSVYEQTIQVSDEFWVEVPTAFTPDRADGKNNFFKPVFRGIASMEFYIFTTWGELIYETSSLEGQGWDGYFKGRPAPNGNYVFRGKFTSRSGEVVHKSGVFILIR</sequence>
<evidence type="ECO:0000259" key="2">
    <source>
        <dbReference type="PROSITE" id="PS50093"/>
    </source>
</evidence>
<protein>
    <submittedName>
        <fullName evidence="3">Gliding motility-associated C-terminal domain-containing protein</fullName>
    </submittedName>
</protein>
<proteinExistence type="predicted"/>
<dbReference type="CDD" id="cd00146">
    <property type="entry name" value="PKD"/>
    <property type="match status" value="1"/>
</dbReference>
<keyword evidence="1" id="KW-1133">Transmembrane helix</keyword>
<gene>
    <name evidence="3" type="ORF">SAMN04488519_10788</name>
</gene>
<dbReference type="Gene3D" id="2.60.40.10">
    <property type="entry name" value="Immunoglobulins"/>
    <property type="match status" value="1"/>
</dbReference>
<dbReference type="InterPro" id="IPR013783">
    <property type="entry name" value="Ig-like_fold"/>
</dbReference>
<dbReference type="SUPFAM" id="SSF49899">
    <property type="entry name" value="Concanavalin A-like lectins/glucanases"/>
    <property type="match status" value="1"/>
</dbReference>
<dbReference type="PROSITE" id="PS50093">
    <property type="entry name" value="PKD"/>
    <property type="match status" value="1"/>
</dbReference>
<dbReference type="InterPro" id="IPR022409">
    <property type="entry name" value="PKD/Chitinase_dom"/>
</dbReference>
<dbReference type="InterPro" id="IPR035986">
    <property type="entry name" value="PKD_dom_sf"/>
</dbReference>
<dbReference type="Pfam" id="PF13585">
    <property type="entry name" value="CHU_C"/>
    <property type="match status" value="1"/>
</dbReference>
<keyword evidence="1" id="KW-0472">Membrane</keyword>
<evidence type="ECO:0000256" key="1">
    <source>
        <dbReference type="SAM" id="Phobius"/>
    </source>
</evidence>
<dbReference type="Pfam" id="PF18911">
    <property type="entry name" value="PKD_4"/>
    <property type="match status" value="1"/>
</dbReference>
<name>A0A1I5HK77_9BACT</name>
<reference evidence="4" key="1">
    <citation type="submission" date="2016-10" db="EMBL/GenBank/DDBJ databases">
        <authorList>
            <person name="Varghese N."/>
            <person name="Submissions S."/>
        </authorList>
    </citation>
    <scope>NUCLEOTIDE SEQUENCE [LARGE SCALE GENOMIC DNA]</scope>
    <source>
        <strain evidence="4">DSM 15282</strain>
    </source>
</reference>
<evidence type="ECO:0000313" key="3">
    <source>
        <dbReference type="EMBL" id="SFO48549.1"/>
    </source>
</evidence>
<dbReference type="SUPFAM" id="SSF49299">
    <property type="entry name" value="PKD domain"/>
    <property type="match status" value="1"/>
</dbReference>
<keyword evidence="1" id="KW-0812">Transmembrane</keyword>
<dbReference type="GO" id="GO:0004553">
    <property type="term" value="F:hydrolase activity, hydrolyzing O-glycosyl compounds"/>
    <property type="evidence" value="ECO:0007669"/>
    <property type="project" value="UniProtKB-ARBA"/>
</dbReference>
<accession>A0A1I5HK77</accession>
<dbReference type="InterPro" id="IPR013320">
    <property type="entry name" value="ConA-like_dom_sf"/>
</dbReference>
<dbReference type="EMBL" id="FOVW01000007">
    <property type="protein sequence ID" value="SFO48549.1"/>
    <property type="molecule type" value="Genomic_DNA"/>
</dbReference>
<keyword evidence="4" id="KW-1185">Reference proteome</keyword>
<dbReference type="Pfam" id="PF13573">
    <property type="entry name" value="SprB"/>
    <property type="match status" value="4"/>
</dbReference>
<dbReference type="Gene3D" id="2.60.120.200">
    <property type="match status" value="1"/>
</dbReference>
<dbReference type="STRING" id="226506.SAMN04488519_10788"/>
<feature type="transmembrane region" description="Helical" evidence="1">
    <location>
        <begin position="24"/>
        <end position="42"/>
    </location>
</feature>
<dbReference type="InterPro" id="IPR000601">
    <property type="entry name" value="PKD_dom"/>
</dbReference>